<name>A0ABW1V191_9BACL</name>
<dbReference type="Pfam" id="PF00300">
    <property type="entry name" value="His_Phos_1"/>
    <property type="match status" value="1"/>
</dbReference>
<comment type="caution">
    <text evidence="2">The sequence shown here is derived from an EMBL/GenBank/DDBJ whole genome shotgun (WGS) entry which is preliminary data.</text>
</comment>
<keyword evidence="1" id="KW-0378">Hydrolase</keyword>
<accession>A0ABW1V191</accession>
<sequence>MQIGLIRHGETSWNAVKRIQGQTDIPLNETGIKQAKQLASRLKQELEQQRWDYLMTSDLQRAMVTGQYIADELNVMLLAPDTRLRERYFGQIEGTTLEERIERWGESWKGLDLGAETDEAMRQRGVELLNELYAMYPDKHILCVTHGSFIAELLLELFPELEDKQIGNLSYSILKRDEKGWQLLLHNCTKHLDSNLCL</sequence>
<dbReference type="CDD" id="cd07067">
    <property type="entry name" value="HP_PGM_like"/>
    <property type="match status" value="1"/>
</dbReference>
<evidence type="ECO:0000256" key="1">
    <source>
        <dbReference type="ARBA" id="ARBA00022801"/>
    </source>
</evidence>
<dbReference type="EMBL" id="JBHSTE010000002">
    <property type="protein sequence ID" value="MFC6332269.1"/>
    <property type="molecule type" value="Genomic_DNA"/>
</dbReference>
<dbReference type="InterPro" id="IPR001345">
    <property type="entry name" value="PG/BPGM_mutase_AS"/>
</dbReference>
<keyword evidence="3" id="KW-1185">Reference proteome</keyword>
<evidence type="ECO:0000313" key="2">
    <source>
        <dbReference type="EMBL" id="MFC6332269.1"/>
    </source>
</evidence>
<dbReference type="RefSeq" id="WP_379232450.1">
    <property type="nucleotide sequence ID" value="NZ_JBHSTE010000002.1"/>
</dbReference>
<evidence type="ECO:0000313" key="3">
    <source>
        <dbReference type="Proteomes" id="UP001596233"/>
    </source>
</evidence>
<dbReference type="InterPro" id="IPR013078">
    <property type="entry name" value="His_Pase_superF_clade-1"/>
</dbReference>
<protein>
    <submittedName>
        <fullName evidence="2">Histidine phosphatase family protein</fullName>
    </submittedName>
</protein>
<proteinExistence type="predicted"/>
<dbReference type="Gene3D" id="3.40.50.1240">
    <property type="entry name" value="Phosphoglycerate mutase-like"/>
    <property type="match status" value="1"/>
</dbReference>
<gene>
    <name evidence="2" type="ORF">ACFP56_06505</name>
</gene>
<organism evidence="2 3">
    <name type="scientific">Paenibacillus septentrionalis</name>
    <dbReference type="NCBI Taxonomy" id="429342"/>
    <lineage>
        <taxon>Bacteria</taxon>
        <taxon>Bacillati</taxon>
        <taxon>Bacillota</taxon>
        <taxon>Bacilli</taxon>
        <taxon>Bacillales</taxon>
        <taxon>Paenibacillaceae</taxon>
        <taxon>Paenibacillus</taxon>
    </lineage>
</organism>
<dbReference type="Proteomes" id="UP001596233">
    <property type="component" value="Unassembled WGS sequence"/>
</dbReference>
<dbReference type="PANTHER" id="PTHR46517:SF1">
    <property type="entry name" value="FRUCTOSE-2,6-BISPHOSPHATASE TIGAR"/>
    <property type="match status" value="1"/>
</dbReference>
<dbReference type="InterPro" id="IPR029033">
    <property type="entry name" value="His_PPase_superfam"/>
</dbReference>
<dbReference type="InterPro" id="IPR051695">
    <property type="entry name" value="Phosphoglycerate_Mutase"/>
</dbReference>
<dbReference type="PROSITE" id="PS00175">
    <property type="entry name" value="PG_MUTASE"/>
    <property type="match status" value="1"/>
</dbReference>
<reference evidence="3" key="1">
    <citation type="journal article" date="2019" name="Int. J. Syst. Evol. Microbiol.">
        <title>The Global Catalogue of Microorganisms (GCM) 10K type strain sequencing project: providing services to taxonomists for standard genome sequencing and annotation.</title>
        <authorList>
            <consortium name="The Broad Institute Genomics Platform"/>
            <consortium name="The Broad Institute Genome Sequencing Center for Infectious Disease"/>
            <person name="Wu L."/>
            <person name="Ma J."/>
        </authorList>
    </citation>
    <scope>NUCLEOTIDE SEQUENCE [LARGE SCALE GENOMIC DNA]</scope>
    <source>
        <strain evidence="3">PCU 280</strain>
    </source>
</reference>
<dbReference type="SMART" id="SM00855">
    <property type="entry name" value="PGAM"/>
    <property type="match status" value="1"/>
</dbReference>
<dbReference type="SUPFAM" id="SSF53254">
    <property type="entry name" value="Phosphoglycerate mutase-like"/>
    <property type="match status" value="1"/>
</dbReference>
<dbReference type="PANTHER" id="PTHR46517">
    <property type="entry name" value="FRUCTOSE-2,6-BISPHOSPHATASE TIGAR"/>
    <property type="match status" value="1"/>
</dbReference>